<feature type="transmembrane region" description="Helical" evidence="7">
    <location>
        <begin position="259"/>
        <end position="282"/>
    </location>
</feature>
<evidence type="ECO:0000256" key="6">
    <source>
        <dbReference type="SAM" id="MobiDB-lite"/>
    </source>
</evidence>
<keyword evidence="3" id="KW-0732">Signal</keyword>
<keyword evidence="5 7" id="KW-0472">Membrane</keyword>
<dbReference type="InterPro" id="IPR009637">
    <property type="entry name" value="GPR107/GPR108-like"/>
</dbReference>
<dbReference type="InterPro" id="IPR053937">
    <property type="entry name" value="GOST_TM"/>
</dbReference>
<dbReference type="OMA" id="GIHEEAW"/>
<reference evidence="9" key="1">
    <citation type="submission" date="2018-07" db="EMBL/GenBank/DDBJ databases">
        <authorList>
            <person name="Quirk P.G."/>
            <person name="Krulwich T.A."/>
        </authorList>
    </citation>
    <scope>NUCLEOTIDE SEQUENCE</scope>
</reference>
<feature type="transmembrane region" description="Helical" evidence="7">
    <location>
        <begin position="366"/>
        <end position="386"/>
    </location>
</feature>
<evidence type="ECO:0000259" key="8">
    <source>
        <dbReference type="Pfam" id="PF06814"/>
    </source>
</evidence>
<feature type="compositionally biased region" description="Basic and acidic residues" evidence="6">
    <location>
        <begin position="508"/>
        <end position="529"/>
    </location>
</feature>
<evidence type="ECO:0000256" key="1">
    <source>
        <dbReference type="ARBA" id="ARBA00004141"/>
    </source>
</evidence>
<keyword evidence="2 7" id="KW-0812">Transmembrane</keyword>
<dbReference type="GO" id="GO:0005794">
    <property type="term" value="C:Golgi apparatus"/>
    <property type="evidence" value="ECO:0007669"/>
    <property type="project" value="TreeGrafter"/>
</dbReference>
<feature type="compositionally biased region" description="Polar residues" evidence="6">
    <location>
        <begin position="498"/>
        <end position="507"/>
    </location>
</feature>
<organism evidence="9">
    <name type="scientific">Culicoides sonorensis</name>
    <name type="common">Biting midge</name>
    <dbReference type="NCBI Taxonomy" id="179676"/>
    <lineage>
        <taxon>Eukaryota</taxon>
        <taxon>Metazoa</taxon>
        <taxon>Ecdysozoa</taxon>
        <taxon>Arthropoda</taxon>
        <taxon>Hexapoda</taxon>
        <taxon>Insecta</taxon>
        <taxon>Pterygota</taxon>
        <taxon>Neoptera</taxon>
        <taxon>Endopterygota</taxon>
        <taxon>Diptera</taxon>
        <taxon>Nematocera</taxon>
        <taxon>Chironomoidea</taxon>
        <taxon>Ceratopogonidae</taxon>
        <taxon>Ceratopogoninae</taxon>
        <taxon>Culicoides</taxon>
        <taxon>Monoculicoides</taxon>
    </lineage>
</organism>
<proteinExistence type="predicted"/>
<dbReference type="PANTHER" id="PTHR21229">
    <property type="entry name" value="LUNG SEVEN TRANSMEMBRANE RECEPTOR"/>
    <property type="match status" value="1"/>
</dbReference>
<evidence type="ECO:0000313" key="9">
    <source>
        <dbReference type="EMBL" id="SSX20574.1"/>
    </source>
</evidence>
<protein>
    <submittedName>
        <fullName evidence="9">CSON001815 protein</fullName>
    </submittedName>
</protein>
<evidence type="ECO:0000256" key="2">
    <source>
        <dbReference type="ARBA" id="ARBA00022692"/>
    </source>
</evidence>
<dbReference type="EMBL" id="UFQT01000128">
    <property type="protein sequence ID" value="SSX20574.1"/>
    <property type="molecule type" value="Genomic_DNA"/>
</dbReference>
<dbReference type="PANTHER" id="PTHR21229:SF2">
    <property type="entry name" value="RE59932P"/>
    <property type="match status" value="1"/>
</dbReference>
<evidence type="ECO:0000256" key="4">
    <source>
        <dbReference type="ARBA" id="ARBA00022989"/>
    </source>
</evidence>
<evidence type="ECO:0000256" key="7">
    <source>
        <dbReference type="SAM" id="Phobius"/>
    </source>
</evidence>
<dbReference type="VEuPathDB" id="VectorBase:CSON001815"/>
<feature type="transmembrane region" description="Helical" evidence="7">
    <location>
        <begin position="294"/>
        <end position="320"/>
    </location>
</feature>
<dbReference type="AlphaFoldDB" id="A0A336LRC1"/>
<feature type="transmembrane region" description="Helical" evidence="7">
    <location>
        <begin position="412"/>
        <end position="438"/>
    </location>
</feature>
<feature type="transmembrane region" description="Helical" evidence="7">
    <location>
        <begin position="227"/>
        <end position="247"/>
    </location>
</feature>
<keyword evidence="4 7" id="KW-1133">Transmembrane helix</keyword>
<evidence type="ECO:0000256" key="3">
    <source>
        <dbReference type="ARBA" id="ARBA00022729"/>
    </source>
</evidence>
<comment type="subcellular location">
    <subcellularLocation>
        <location evidence="1">Membrane</location>
        <topology evidence="1">Multi-pass membrane protein</topology>
    </subcellularLocation>
</comment>
<dbReference type="Pfam" id="PF06814">
    <property type="entry name" value="GOST_TM"/>
    <property type="match status" value="1"/>
</dbReference>
<name>A0A336LRC1_CULSO</name>
<sequence>MVQFHCGTKTPFRDQVIFSMQFQDDKRQYIPLSSFGYYEGGVMDVRLSDFRTEPELDQKMVTTFGFSLDKTVSDAMNPYLDAHQDRCILKEPAASQQHGPIMLFKMDFKNNQLNIEASADWPNVRIKSDEKSIEPIRSEGVDTTSGIKYEPIPMSMTKDKVNGKELAYYGFNFTMYIDNKLQEGLYNLYFHNCPNYVTAENIAFFNVDLEEMNGGNYLSAGEMPLPALYFIMAFLFFMSALFWVFILRRTKHPVFKIHYLMAVLVFLKALSLMFHAINYHFIQIKGEHVETWAVLYYITHLIKGAVLFVTIILIGTGWTFIKHILADKDKKLFMIVIPLQVLANVAEIIIAESEEGDKEHSTWRDIFILVDLLCCGCILFPVVWSIRHLQDASATDGKAAINLRKLKLFRQFYIMIVCYIYFTRIIIYLLKITVAFPYTFMDEFFREMATFVFFVLTGYKFRPVSQHPYFTMGGESDDESEVEILTQSGITEGLSKVTNRTQQSQTIVEHHEDERENLISKRESSHEYD</sequence>
<evidence type="ECO:0000256" key="5">
    <source>
        <dbReference type="ARBA" id="ARBA00023136"/>
    </source>
</evidence>
<accession>A0A336LRC1</accession>
<dbReference type="GO" id="GO:0016020">
    <property type="term" value="C:membrane"/>
    <property type="evidence" value="ECO:0007669"/>
    <property type="project" value="UniProtKB-SubCell"/>
</dbReference>
<gene>
    <name evidence="9" type="primary">CSON001815</name>
</gene>
<feature type="region of interest" description="Disordered" evidence="6">
    <location>
        <begin position="498"/>
        <end position="529"/>
    </location>
</feature>
<feature type="domain" description="GOST seven transmembrane" evidence="8">
    <location>
        <begin position="224"/>
        <end position="466"/>
    </location>
</feature>
<feature type="transmembrane region" description="Helical" evidence="7">
    <location>
        <begin position="332"/>
        <end position="351"/>
    </location>
</feature>